<dbReference type="InterPro" id="IPR038054">
    <property type="entry name" value="LD_TPept-like_central_sf"/>
</dbReference>
<protein>
    <submittedName>
        <fullName evidence="2">Peptidoglycan binding domain-containing protein</fullName>
    </submittedName>
</protein>
<evidence type="ECO:0000313" key="3">
    <source>
        <dbReference type="Proteomes" id="UP001454086"/>
    </source>
</evidence>
<keyword evidence="3" id="KW-1185">Reference proteome</keyword>
<dbReference type="InterPro" id="IPR022029">
    <property type="entry name" value="YoaR-like_PG-bd"/>
</dbReference>
<gene>
    <name evidence="2" type="ORF">WMQ36_30570</name>
</gene>
<dbReference type="Pfam" id="PF12229">
    <property type="entry name" value="PG_binding_4"/>
    <property type="match status" value="1"/>
</dbReference>
<dbReference type="EMBL" id="JBBMFM010000347">
    <property type="protein sequence ID" value="MEQ2429315.1"/>
    <property type="molecule type" value="Genomic_DNA"/>
</dbReference>
<dbReference type="Gene3D" id="3.10.20.800">
    <property type="match status" value="1"/>
</dbReference>
<evidence type="ECO:0000313" key="2">
    <source>
        <dbReference type="EMBL" id="MEQ2429315.1"/>
    </source>
</evidence>
<evidence type="ECO:0000259" key="1">
    <source>
        <dbReference type="Pfam" id="PF12229"/>
    </source>
</evidence>
<reference evidence="2 3" key="1">
    <citation type="submission" date="2024-03" db="EMBL/GenBank/DDBJ databases">
        <title>Human intestinal bacterial collection.</title>
        <authorList>
            <person name="Pauvert C."/>
            <person name="Hitch T.C.A."/>
            <person name="Clavel T."/>
        </authorList>
    </citation>
    <scope>NUCLEOTIDE SEQUENCE [LARGE SCALE GENOMIC DNA]</scope>
    <source>
        <strain evidence="2 3">CLA-SR-H021</strain>
    </source>
</reference>
<dbReference type="SUPFAM" id="SSF143985">
    <property type="entry name" value="L,D-transpeptidase pre-catalytic domain-like"/>
    <property type="match status" value="1"/>
</dbReference>
<comment type="caution">
    <text evidence="2">The sequence shown here is derived from an EMBL/GenBank/DDBJ whole genome shotgun (WGS) entry which is preliminary data.</text>
</comment>
<sequence length="120" mass="13588">MDIRVTCCFGSKREVLDGSTIVQWLDMDHKGDVTIDRSKVEEYVRELSVKYNTAYCTKKLETSYGQVVSITKGHYGWMIDKKSETEALIGIIQSGASQEGFTKPMVLMAALISLYLRPKR</sequence>
<organism evidence="2 3">
    <name type="scientific">Enterocloster hominis</name>
    <name type="common">ex Hitch et al. 2024</name>
    <dbReference type="NCBI Taxonomy" id="1917870"/>
    <lineage>
        <taxon>Bacteria</taxon>
        <taxon>Bacillati</taxon>
        <taxon>Bacillota</taxon>
        <taxon>Clostridia</taxon>
        <taxon>Lachnospirales</taxon>
        <taxon>Lachnospiraceae</taxon>
        <taxon>Enterocloster</taxon>
    </lineage>
</organism>
<feature type="domain" description="YoaR-like putative peptidoglycan binding" evidence="1">
    <location>
        <begin position="19"/>
        <end position="97"/>
    </location>
</feature>
<name>A0ABV1DH33_9FIRM</name>
<accession>A0ABV1DH33</accession>
<dbReference type="Proteomes" id="UP001454086">
    <property type="component" value="Unassembled WGS sequence"/>
</dbReference>
<dbReference type="RefSeq" id="WP_349119738.1">
    <property type="nucleotide sequence ID" value="NZ_JBBMFM010000347.1"/>
</dbReference>
<proteinExistence type="predicted"/>